<name>A0A1Y1I1F6_KLENI</name>
<keyword evidence="2 7" id="KW-0489">Methyltransferase</keyword>
<keyword evidence="4 7" id="KW-0949">S-adenosyl-L-methionine</keyword>
<dbReference type="PANTHER" id="PTHR11727">
    <property type="entry name" value="DIMETHYLADENOSINE TRANSFERASE"/>
    <property type="match status" value="1"/>
</dbReference>
<dbReference type="PROSITE" id="PS01131">
    <property type="entry name" value="RRNA_A_DIMETH"/>
    <property type="match status" value="1"/>
</dbReference>
<dbReference type="Proteomes" id="UP000054558">
    <property type="component" value="Unassembled WGS sequence"/>
</dbReference>
<dbReference type="GO" id="GO:0031167">
    <property type="term" value="P:rRNA methylation"/>
    <property type="evidence" value="ECO:0000318"/>
    <property type="project" value="GO_Central"/>
</dbReference>
<keyword evidence="11" id="KW-1185">Reference proteome</keyword>
<feature type="binding site" evidence="7">
    <location>
        <position position="57"/>
    </location>
    <ligand>
        <name>S-adenosyl-L-methionine</name>
        <dbReference type="ChEBI" id="CHEBI:59789"/>
    </ligand>
</feature>
<evidence type="ECO:0000256" key="5">
    <source>
        <dbReference type="ARBA" id="ARBA00022884"/>
    </source>
</evidence>
<evidence type="ECO:0000256" key="3">
    <source>
        <dbReference type="ARBA" id="ARBA00022679"/>
    </source>
</evidence>
<dbReference type="OMA" id="ANYRTWC"/>
<dbReference type="InterPro" id="IPR029063">
    <property type="entry name" value="SAM-dependent_MTases_sf"/>
</dbReference>
<evidence type="ECO:0000256" key="2">
    <source>
        <dbReference type="ARBA" id="ARBA00022603"/>
    </source>
</evidence>
<keyword evidence="1 8" id="KW-0698">rRNA processing</keyword>
<evidence type="ECO:0000256" key="1">
    <source>
        <dbReference type="ARBA" id="ARBA00022552"/>
    </source>
</evidence>
<dbReference type="Gene3D" id="1.10.8.480">
    <property type="match status" value="1"/>
</dbReference>
<dbReference type="SMART" id="SM00650">
    <property type="entry name" value="rADc"/>
    <property type="match status" value="1"/>
</dbReference>
<feature type="binding site" evidence="7">
    <location>
        <position position="121"/>
    </location>
    <ligand>
        <name>S-adenosyl-L-methionine</name>
        <dbReference type="ChEBI" id="CHEBI:59789"/>
    </ligand>
</feature>
<dbReference type="InterPro" id="IPR001737">
    <property type="entry name" value="KsgA/Erm"/>
</dbReference>
<gene>
    <name evidence="10" type="ORF">KFL_001620100</name>
</gene>
<evidence type="ECO:0000313" key="10">
    <source>
        <dbReference type="EMBL" id="GAQ83792.1"/>
    </source>
</evidence>
<evidence type="ECO:0000256" key="6">
    <source>
        <dbReference type="ARBA" id="ARBA00061109"/>
    </source>
</evidence>
<dbReference type="HAMAP" id="MF_00607">
    <property type="entry name" value="16SrRNA_methyltr_A"/>
    <property type="match status" value="1"/>
</dbReference>
<dbReference type="InterPro" id="IPR020596">
    <property type="entry name" value="rRNA_Ade_Mease_Trfase_CS"/>
</dbReference>
<dbReference type="SUPFAM" id="SSF53335">
    <property type="entry name" value="S-adenosyl-L-methionine-dependent methyltransferases"/>
    <property type="match status" value="1"/>
</dbReference>
<dbReference type="EC" id="2.1.1.-" evidence="8"/>
<dbReference type="FunFam" id="3.40.50.150:FF:000007">
    <property type="entry name" value="rRNA adenine N(6)-methyltransferase"/>
    <property type="match status" value="1"/>
</dbReference>
<dbReference type="InterPro" id="IPR011530">
    <property type="entry name" value="rRNA_adenine_dimethylase"/>
</dbReference>
<keyword evidence="3 7" id="KW-0808">Transferase</keyword>
<keyword evidence="5 7" id="KW-0694">RNA-binding</keyword>
<dbReference type="Pfam" id="PF00398">
    <property type="entry name" value="RrnaAD"/>
    <property type="match status" value="1"/>
</dbReference>
<evidence type="ECO:0000259" key="9">
    <source>
        <dbReference type="SMART" id="SM00650"/>
    </source>
</evidence>
<feature type="binding site" evidence="7">
    <location>
        <position position="32"/>
    </location>
    <ligand>
        <name>S-adenosyl-L-methionine</name>
        <dbReference type="ChEBI" id="CHEBI:59789"/>
    </ligand>
</feature>
<dbReference type="EMBL" id="DF237111">
    <property type="protein sequence ID" value="GAQ83792.1"/>
    <property type="molecule type" value="Genomic_DNA"/>
</dbReference>
<evidence type="ECO:0000256" key="7">
    <source>
        <dbReference type="PROSITE-ProRule" id="PRU01026"/>
    </source>
</evidence>
<accession>A0A1Y1I1F6</accession>
<feature type="domain" description="Ribosomal RNA adenine methylase transferase N-terminal" evidence="9">
    <location>
        <begin position="37"/>
        <end position="206"/>
    </location>
</feature>
<dbReference type="GO" id="GO:0000179">
    <property type="term" value="F:rRNA (adenine-N6,N6-)-dimethyltransferase activity"/>
    <property type="evidence" value="ECO:0000318"/>
    <property type="project" value="GO_Central"/>
</dbReference>
<dbReference type="CDD" id="cd02440">
    <property type="entry name" value="AdoMet_MTases"/>
    <property type="match status" value="1"/>
</dbReference>
<feature type="binding site" evidence="7">
    <location>
        <position position="106"/>
    </location>
    <ligand>
        <name>S-adenosyl-L-methionine</name>
        <dbReference type="ChEBI" id="CHEBI:59789"/>
    </ligand>
</feature>
<dbReference type="PROSITE" id="PS51689">
    <property type="entry name" value="SAM_RNA_A_N6_MT"/>
    <property type="match status" value="1"/>
</dbReference>
<evidence type="ECO:0000256" key="8">
    <source>
        <dbReference type="RuleBase" id="RU362106"/>
    </source>
</evidence>
<protein>
    <recommendedName>
        <fullName evidence="8">rRNA adenine N(6)-methyltransferase</fullName>
        <ecNumber evidence="8">2.1.1.-</ecNumber>
    </recommendedName>
</protein>
<evidence type="ECO:0000313" key="11">
    <source>
        <dbReference type="Proteomes" id="UP000054558"/>
    </source>
</evidence>
<dbReference type="GO" id="GO:0003723">
    <property type="term" value="F:RNA binding"/>
    <property type="evidence" value="ECO:0007669"/>
    <property type="project" value="UniProtKB-UniRule"/>
</dbReference>
<comment type="similarity">
    <text evidence="6 7 8">Belongs to the class I-like SAM-binding methyltransferase superfamily. rRNA adenine N(6)-methyltransferase family.</text>
</comment>
<reference evidence="10 11" key="1">
    <citation type="journal article" date="2014" name="Nat. Commun.">
        <title>Klebsormidium flaccidum genome reveals primary factors for plant terrestrial adaptation.</title>
        <authorList>
            <person name="Hori K."/>
            <person name="Maruyama F."/>
            <person name="Fujisawa T."/>
            <person name="Togashi T."/>
            <person name="Yamamoto N."/>
            <person name="Seo M."/>
            <person name="Sato S."/>
            <person name="Yamada T."/>
            <person name="Mori H."/>
            <person name="Tajima N."/>
            <person name="Moriyama T."/>
            <person name="Ikeuchi M."/>
            <person name="Watanabe M."/>
            <person name="Wada H."/>
            <person name="Kobayashi K."/>
            <person name="Saito M."/>
            <person name="Masuda T."/>
            <person name="Sasaki-Sekimoto Y."/>
            <person name="Mashiguchi K."/>
            <person name="Awai K."/>
            <person name="Shimojima M."/>
            <person name="Masuda S."/>
            <person name="Iwai M."/>
            <person name="Nobusawa T."/>
            <person name="Narise T."/>
            <person name="Kondo S."/>
            <person name="Saito H."/>
            <person name="Sato R."/>
            <person name="Murakawa M."/>
            <person name="Ihara Y."/>
            <person name="Oshima-Yamada Y."/>
            <person name="Ohtaka K."/>
            <person name="Satoh M."/>
            <person name="Sonobe K."/>
            <person name="Ishii M."/>
            <person name="Ohtani R."/>
            <person name="Kanamori-Sato M."/>
            <person name="Honoki R."/>
            <person name="Miyazaki D."/>
            <person name="Mochizuki H."/>
            <person name="Umetsu J."/>
            <person name="Higashi K."/>
            <person name="Shibata D."/>
            <person name="Kamiya Y."/>
            <person name="Sato N."/>
            <person name="Nakamura Y."/>
            <person name="Tabata S."/>
            <person name="Ida S."/>
            <person name="Kurokawa K."/>
            <person name="Ohta H."/>
        </authorList>
    </citation>
    <scope>NUCLEOTIDE SEQUENCE [LARGE SCALE GENOMIC DNA]</scope>
    <source>
        <strain evidence="10 11">NIES-2285</strain>
    </source>
</reference>
<dbReference type="InterPro" id="IPR020598">
    <property type="entry name" value="rRNA_Ade_methylase_Trfase_N"/>
</dbReference>
<dbReference type="OrthoDB" id="74991at2759"/>
<dbReference type="PANTHER" id="PTHR11727:SF7">
    <property type="entry name" value="DIMETHYLADENOSINE TRANSFERASE-RELATED"/>
    <property type="match status" value="1"/>
</dbReference>
<sequence length="350" mass="38965">MAGGKAPRKASSRTPHQFTGIEFQKSKGQHILKNPLVVQSIVQKAGIKSTDVVLEIGPGTGNLTVKLLEAAKKVIAVELDPRMVLELQRRMQGTSYADHLQIIQGDILKTQLPYFDVCVANIPYQISSPIVFKLLSHRPLFRCAVIMFQREFAMRLLAKPGESLYCRLSVNTQLLSRVDHLLKVGKNNFRPPPKVDSSVVRIEPRNPLPPVNLKEWDGLVRLCFSRKNKTLGAIFRQKNVLLLLENNYKTYQALQAVSEPSAGQTADVNMLADDAEEGDDAIDTGTAAMDTDVPEDDLVLKGKEGLAKVKELALQVLKANDFEDKRSSKLQQDDFLRLLAVFNEQGIHFA</sequence>
<feature type="binding site" evidence="7">
    <location>
        <position position="30"/>
    </location>
    <ligand>
        <name>S-adenosyl-L-methionine</name>
        <dbReference type="ChEBI" id="CHEBI:59789"/>
    </ligand>
</feature>
<proteinExistence type="inferred from homology"/>
<feature type="binding site" evidence="7">
    <location>
        <position position="78"/>
    </location>
    <ligand>
        <name>S-adenosyl-L-methionine</name>
        <dbReference type="ChEBI" id="CHEBI:59789"/>
    </ligand>
</feature>
<dbReference type="AlphaFoldDB" id="A0A1Y1I1F6"/>
<dbReference type="Gene3D" id="3.40.50.150">
    <property type="entry name" value="Vaccinia Virus protein VP39"/>
    <property type="match status" value="1"/>
</dbReference>
<evidence type="ECO:0000256" key="4">
    <source>
        <dbReference type="ARBA" id="ARBA00022691"/>
    </source>
</evidence>
<dbReference type="STRING" id="105231.A0A1Y1I1F6"/>
<organism evidence="10 11">
    <name type="scientific">Klebsormidium nitens</name>
    <name type="common">Green alga</name>
    <name type="synonym">Ulothrix nitens</name>
    <dbReference type="NCBI Taxonomy" id="105231"/>
    <lineage>
        <taxon>Eukaryota</taxon>
        <taxon>Viridiplantae</taxon>
        <taxon>Streptophyta</taxon>
        <taxon>Klebsormidiophyceae</taxon>
        <taxon>Klebsormidiales</taxon>
        <taxon>Klebsormidiaceae</taxon>
        <taxon>Klebsormidium</taxon>
    </lineage>
</organism>
<dbReference type="NCBIfam" id="TIGR00755">
    <property type="entry name" value="ksgA"/>
    <property type="match status" value="1"/>
</dbReference>